<proteinExistence type="predicted"/>
<sequence length="78" mass="9021">MSSSSPFDPLRSRVAQAVNTSREQRVLVGLEHSELAIRVVEDGIRERDPLADEATVKRLLFERIELMRRMQNRTLSEQ</sequence>
<dbReference type="RefSeq" id="WP_008654723.1">
    <property type="nucleotide sequence ID" value="NZ_ANMO01000067.1"/>
</dbReference>
<reference evidence="1" key="2">
    <citation type="journal article" date="2013" name="Mar. Genomics">
        <title>Expression of sulfatases in Rhodopirellula baltica and the diversity of sulfatases in the genus Rhodopirellula.</title>
        <authorList>
            <person name="Wegner C.E."/>
            <person name="Richter-Heitmann T."/>
            <person name="Klindworth A."/>
            <person name="Klockow C."/>
            <person name="Richter M."/>
            <person name="Achstetter T."/>
            <person name="Glockner F.O."/>
            <person name="Harder J."/>
        </authorList>
    </citation>
    <scope>NUCLEOTIDE SEQUENCE [LARGE SCALE GENOMIC DNA]</scope>
    <source>
        <strain evidence="1">6C</strain>
    </source>
</reference>
<evidence type="ECO:0000313" key="2">
    <source>
        <dbReference type="Proteomes" id="UP000011529"/>
    </source>
</evidence>
<evidence type="ECO:0000313" key="1">
    <source>
        <dbReference type="EMBL" id="EMB18128.1"/>
    </source>
</evidence>
<organism evidence="1 2">
    <name type="scientific">Rhodopirellula europaea 6C</name>
    <dbReference type="NCBI Taxonomy" id="1263867"/>
    <lineage>
        <taxon>Bacteria</taxon>
        <taxon>Pseudomonadati</taxon>
        <taxon>Planctomycetota</taxon>
        <taxon>Planctomycetia</taxon>
        <taxon>Pirellulales</taxon>
        <taxon>Pirellulaceae</taxon>
        <taxon>Rhodopirellula</taxon>
    </lineage>
</organism>
<gene>
    <name evidence="1" type="ORF">RE6C_01210</name>
</gene>
<keyword evidence="2" id="KW-1185">Reference proteome</keyword>
<dbReference type="AlphaFoldDB" id="M2B8V2"/>
<dbReference type="EMBL" id="ANMO01000067">
    <property type="protein sequence ID" value="EMB18128.1"/>
    <property type="molecule type" value="Genomic_DNA"/>
</dbReference>
<accession>M2B8V2</accession>
<reference evidence="1" key="1">
    <citation type="submission" date="2012-11" db="EMBL/GenBank/DDBJ databases">
        <title>Permanent draft genomes of Rhodopirellula europaea strain SH398 and 6C.</title>
        <authorList>
            <person name="Richter M."/>
            <person name="Richter-Heitmann T."/>
            <person name="Frank C."/>
            <person name="Harder J."/>
            <person name="Glockner F.O."/>
        </authorList>
    </citation>
    <scope>NUCLEOTIDE SEQUENCE</scope>
    <source>
        <strain evidence="1">6C</strain>
    </source>
</reference>
<name>M2B8V2_9BACT</name>
<protein>
    <submittedName>
        <fullName evidence="1">Uncharacterized protein</fullName>
    </submittedName>
</protein>
<dbReference type="Proteomes" id="UP000011529">
    <property type="component" value="Unassembled WGS sequence"/>
</dbReference>
<dbReference type="PATRIC" id="fig|1263867.3.peg.1281"/>
<comment type="caution">
    <text evidence="1">The sequence shown here is derived from an EMBL/GenBank/DDBJ whole genome shotgun (WGS) entry which is preliminary data.</text>
</comment>